<evidence type="ECO:0000313" key="2">
    <source>
        <dbReference type="Proteomes" id="UP000753802"/>
    </source>
</evidence>
<protein>
    <submittedName>
        <fullName evidence="1">Glycerol-3-phosphate dehydrogenase</fullName>
    </submittedName>
</protein>
<evidence type="ECO:0000313" key="1">
    <source>
        <dbReference type="EMBL" id="NCI49452.1"/>
    </source>
</evidence>
<dbReference type="InterPro" id="IPR021070">
    <property type="entry name" value="Killing_trait_RebB"/>
</dbReference>
<accession>A0ABW9ZUN0</accession>
<keyword evidence="2" id="KW-1185">Reference proteome</keyword>
<dbReference type="Pfam" id="PF11747">
    <property type="entry name" value="RebB"/>
    <property type="match status" value="1"/>
</dbReference>
<proteinExistence type="predicted"/>
<dbReference type="RefSeq" id="WP_161817772.1">
    <property type="nucleotide sequence ID" value="NZ_JAACJS010000011.1"/>
</dbReference>
<gene>
    <name evidence="1" type="ORF">GWC95_05925</name>
</gene>
<organism evidence="1 2">
    <name type="scientific">Sediminibacterium roseum</name>
    <dbReference type="NCBI Taxonomy" id="1978412"/>
    <lineage>
        <taxon>Bacteria</taxon>
        <taxon>Pseudomonadati</taxon>
        <taxon>Bacteroidota</taxon>
        <taxon>Chitinophagia</taxon>
        <taxon>Chitinophagales</taxon>
        <taxon>Chitinophagaceae</taxon>
        <taxon>Sediminibacterium</taxon>
    </lineage>
</organism>
<sequence length="76" mass="7696">MPSSVNDQITDSITEVNTETIGNSAGVAMGNLYQAVSQALGLAAYNATEAQQQGNILGQAVTSKGVQMILTIPAGA</sequence>
<name>A0ABW9ZUN0_9BACT</name>
<comment type="caution">
    <text evidence="1">The sequence shown here is derived from an EMBL/GenBank/DDBJ whole genome shotgun (WGS) entry which is preliminary data.</text>
</comment>
<dbReference type="Proteomes" id="UP000753802">
    <property type="component" value="Unassembled WGS sequence"/>
</dbReference>
<dbReference type="EMBL" id="JAACJS010000011">
    <property type="protein sequence ID" value="NCI49452.1"/>
    <property type="molecule type" value="Genomic_DNA"/>
</dbReference>
<reference evidence="1 2" key="1">
    <citation type="submission" date="2020-01" db="EMBL/GenBank/DDBJ databases">
        <title>Genome analysis.</title>
        <authorList>
            <person name="Wu S."/>
            <person name="Wang G."/>
        </authorList>
    </citation>
    <scope>NUCLEOTIDE SEQUENCE [LARGE SCALE GENOMIC DNA]</scope>
    <source>
        <strain evidence="1 2">SYL130</strain>
    </source>
</reference>